<dbReference type="CDD" id="cd04301">
    <property type="entry name" value="NAT_SF"/>
    <property type="match status" value="1"/>
</dbReference>
<accession>A0A1A8TDP6</accession>
<dbReference type="EMBL" id="FLOC01000008">
    <property type="protein sequence ID" value="SBS30478.1"/>
    <property type="molecule type" value="Genomic_DNA"/>
</dbReference>
<dbReference type="STRING" id="295068.MAQ5080_01680"/>
<dbReference type="Gene3D" id="3.40.630.30">
    <property type="match status" value="1"/>
</dbReference>
<name>A0A1A8TDP6_9GAMM</name>
<dbReference type="GO" id="GO:0016747">
    <property type="term" value="F:acyltransferase activity, transferring groups other than amino-acyl groups"/>
    <property type="evidence" value="ECO:0007669"/>
    <property type="project" value="InterPro"/>
</dbReference>
<evidence type="ECO:0000313" key="3">
    <source>
        <dbReference type="Proteomes" id="UP000092627"/>
    </source>
</evidence>
<organism evidence="2 3">
    <name type="scientific">Marinomonas aquimarina</name>
    <dbReference type="NCBI Taxonomy" id="295068"/>
    <lineage>
        <taxon>Bacteria</taxon>
        <taxon>Pseudomonadati</taxon>
        <taxon>Pseudomonadota</taxon>
        <taxon>Gammaproteobacteria</taxon>
        <taxon>Oceanospirillales</taxon>
        <taxon>Oceanospirillaceae</taxon>
        <taxon>Marinomonas</taxon>
    </lineage>
</organism>
<dbReference type="OrthoDB" id="8304386at2"/>
<evidence type="ECO:0000313" key="2">
    <source>
        <dbReference type="EMBL" id="SBS30478.1"/>
    </source>
</evidence>
<protein>
    <submittedName>
        <fullName evidence="2">Acetyltransferase (GNAT) family protein</fullName>
    </submittedName>
</protein>
<dbReference type="AlphaFoldDB" id="A0A1A8TDP6"/>
<dbReference type="InterPro" id="IPR016181">
    <property type="entry name" value="Acyl_CoA_acyltransferase"/>
</dbReference>
<proteinExistence type="predicted"/>
<keyword evidence="3" id="KW-1185">Reference proteome</keyword>
<reference evidence="2 3" key="1">
    <citation type="submission" date="2016-06" db="EMBL/GenBank/DDBJ databases">
        <authorList>
            <person name="Kjaerup R.B."/>
            <person name="Dalgaard T.S."/>
            <person name="Juul-Madsen H.R."/>
        </authorList>
    </citation>
    <scope>NUCLEOTIDE SEQUENCE [LARGE SCALE GENOMIC DNA]</scope>
    <source>
        <strain evidence="2 3">CECT 5080</strain>
    </source>
</reference>
<dbReference type="RefSeq" id="WP_067208739.1">
    <property type="nucleotide sequence ID" value="NZ_FLOC01000008.1"/>
</dbReference>
<dbReference type="Proteomes" id="UP000092627">
    <property type="component" value="Unassembled WGS sequence"/>
</dbReference>
<keyword evidence="2" id="KW-0808">Transferase</keyword>
<sequence>MSQQYTITIAPLAEQHFEALAQLTVRPEQEEFAVPDALALAQQLAPSERPFVMLHNDQLAGFFFVDLNYAALHDFCPDNGAGVRMVMVDRAFQGQGVATQALTQLPQWMQRFYPDIAVLYLTVNCRNPGAYRCYEKCGYQDTGALYSGGPVGPQHIMSCLIR</sequence>
<dbReference type="Pfam" id="PF00583">
    <property type="entry name" value="Acetyltransf_1"/>
    <property type="match status" value="1"/>
</dbReference>
<dbReference type="PROSITE" id="PS51186">
    <property type="entry name" value="GNAT"/>
    <property type="match status" value="1"/>
</dbReference>
<dbReference type="InterPro" id="IPR000182">
    <property type="entry name" value="GNAT_dom"/>
</dbReference>
<gene>
    <name evidence="2" type="ORF">MAQ5080_01680</name>
</gene>
<evidence type="ECO:0000259" key="1">
    <source>
        <dbReference type="PROSITE" id="PS51186"/>
    </source>
</evidence>
<feature type="domain" description="N-acetyltransferase" evidence="1">
    <location>
        <begin position="7"/>
        <end position="162"/>
    </location>
</feature>
<dbReference type="SUPFAM" id="SSF55729">
    <property type="entry name" value="Acyl-CoA N-acyltransferases (Nat)"/>
    <property type="match status" value="1"/>
</dbReference>